<organism evidence="2 3">
    <name type="scientific">Eumeta variegata</name>
    <name type="common">Bagworm moth</name>
    <name type="synonym">Eumeta japonica</name>
    <dbReference type="NCBI Taxonomy" id="151549"/>
    <lineage>
        <taxon>Eukaryota</taxon>
        <taxon>Metazoa</taxon>
        <taxon>Ecdysozoa</taxon>
        <taxon>Arthropoda</taxon>
        <taxon>Hexapoda</taxon>
        <taxon>Insecta</taxon>
        <taxon>Pterygota</taxon>
        <taxon>Neoptera</taxon>
        <taxon>Endopterygota</taxon>
        <taxon>Lepidoptera</taxon>
        <taxon>Glossata</taxon>
        <taxon>Ditrysia</taxon>
        <taxon>Tineoidea</taxon>
        <taxon>Psychidae</taxon>
        <taxon>Oiketicinae</taxon>
        <taxon>Eumeta</taxon>
    </lineage>
</organism>
<feature type="region of interest" description="Disordered" evidence="1">
    <location>
        <begin position="54"/>
        <end position="91"/>
    </location>
</feature>
<dbReference type="EMBL" id="BGZK01000279">
    <property type="protein sequence ID" value="GBP33773.1"/>
    <property type="molecule type" value="Genomic_DNA"/>
</dbReference>
<keyword evidence="3" id="KW-1185">Reference proteome</keyword>
<sequence length="91" mass="9781">MKKPAEGGGSGSEGDENDFVNTDDDSDSGHSVQGMLPDNDDAICFFCEVHFSADERSEPSEASDTQIQLPGIDHPPETELEEPQAKRSLGE</sequence>
<proteinExistence type="predicted"/>
<protein>
    <submittedName>
        <fullName evidence="2">Uncharacterized protein</fullName>
    </submittedName>
</protein>
<reference evidence="2 3" key="1">
    <citation type="journal article" date="2019" name="Commun. Biol.">
        <title>The bagworm genome reveals a unique fibroin gene that provides high tensile strength.</title>
        <authorList>
            <person name="Kono N."/>
            <person name="Nakamura H."/>
            <person name="Ohtoshi R."/>
            <person name="Tomita M."/>
            <person name="Numata K."/>
            <person name="Arakawa K."/>
        </authorList>
    </citation>
    <scope>NUCLEOTIDE SEQUENCE [LARGE SCALE GENOMIC DNA]</scope>
</reference>
<gene>
    <name evidence="2" type="ORF">EVAR_25374_1</name>
</gene>
<evidence type="ECO:0000313" key="3">
    <source>
        <dbReference type="Proteomes" id="UP000299102"/>
    </source>
</evidence>
<feature type="compositionally biased region" description="Acidic residues" evidence="1">
    <location>
        <begin position="13"/>
        <end position="26"/>
    </location>
</feature>
<comment type="caution">
    <text evidence="2">The sequence shown here is derived from an EMBL/GenBank/DDBJ whole genome shotgun (WGS) entry which is preliminary data.</text>
</comment>
<accession>A0A4C1V4M9</accession>
<dbReference type="AlphaFoldDB" id="A0A4C1V4M9"/>
<evidence type="ECO:0000313" key="2">
    <source>
        <dbReference type="EMBL" id="GBP33773.1"/>
    </source>
</evidence>
<name>A0A4C1V4M9_EUMVA</name>
<feature type="compositionally biased region" description="Gly residues" evidence="1">
    <location>
        <begin position="1"/>
        <end position="12"/>
    </location>
</feature>
<dbReference type="Proteomes" id="UP000299102">
    <property type="component" value="Unassembled WGS sequence"/>
</dbReference>
<feature type="region of interest" description="Disordered" evidence="1">
    <location>
        <begin position="1"/>
        <end position="38"/>
    </location>
</feature>
<evidence type="ECO:0000256" key="1">
    <source>
        <dbReference type="SAM" id="MobiDB-lite"/>
    </source>
</evidence>